<dbReference type="AlphaFoldDB" id="A0A815H8K3"/>
<name>A0A815H8K3_9BILA</name>
<accession>A0A815H8K3</accession>
<evidence type="ECO:0000313" key="2">
    <source>
        <dbReference type="EMBL" id="CAF4041713.1"/>
    </source>
</evidence>
<reference evidence="1" key="1">
    <citation type="submission" date="2021-02" db="EMBL/GenBank/DDBJ databases">
        <authorList>
            <person name="Nowell W R."/>
        </authorList>
    </citation>
    <scope>NUCLEOTIDE SEQUENCE</scope>
</reference>
<dbReference type="Proteomes" id="UP000663860">
    <property type="component" value="Unassembled WGS sequence"/>
</dbReference>
<dbReference type="EMBL" id="CAJNOE010000866">
    <property type="protein sequence ID" value="CAF1348975.1"/>
    <property type="molecule type" value="Genomic_DNA"/>
</dbReference>
<dbReference type="EMBL" id="CAJOBB010003456">
    <property type="protein sequence ID" value="CAF4041713.1"/>
    <property type="molecule type" value="Genomic_DNA"/>
</dbReference>
<sequence>MRDPLRAILKEKLMNGASVFRVRREQDEKRSKLERLGGNFDLTGKSTATIKTIKHEAIAESLLSKDVESGLSNLLTDFRNTINNDGIIRGAIQQVSRHPRKIIVCTEESIRLYDKLLNYPDAIISWDATGSVVKQYDGQRLLYYELTMTLPNVVKEYSLVPISFMISDSHS</sequence>
<gene>
    <name evidence="1" type="ORF">IZO911_LOCUS36663</name>
    <name evidence="2" type="ORF">KXQ929_LOCUS30961</name>
</gene>
<evidence type="ECO:0000313" key="3">
    <source>
        <dbReference type="Proteomes" id="UP000663860"/>
    </source>
</evidence>
<protein>
    <submittedName>
        <fullName evidence="1">Uncharacterized protein</fullName>
    </submittedName>
</protein>
<comment type="caution">
    <text evidence="1">The sequence shown here is derived from an EMBL/GenBank/DDBJ whole genome shotgun (WGS) entry which is preliminary data.</text>
</comment>
<proteinExistence type="predicted"/>
<organism evidence="1 3">
    <name type="scientific">Adineta steineri</name>
    <dbReference type="NCBI Taxonomy" id="433720"/>
    <lineage>
        <taxon>Eukaryota</taxon>
        <taxon>Metazoa</taxon>
        <taxon>Spiralia</taxon>
        <taxon>Gnathifera</taxon>
        <taxon>Rotifera</taxon>
        <taxon>Eurotatoria</taxon>
        <taxon>Bdelloidea</taxon>
        <taxon>Adinetida</taxon>
        <taxon>Adinetidae</taxon>
        <taxon>Adineta</taxon>
    </lineage>
</organism>
<evidence type="ECO:0000313" key="1">
    <source>
        <dbReference type="EMBL" id="CAF1348975.1"/>
    </source>
</evidence>
<dbReference type="Proteomes" id="UP000663868">
    <property type="component" value="Unassembled WGS sequence"/>
</dbReference>